<dbReference type="EMBL" id="MFZT01000037">
    <property type="protein sequence ID" value="OGK29937.1"/>
    <property type="molecule type" value="Genomic_DNA"/>
</dbReference>
<sequence length="101" mass="11424">MSTDTSESAKLGQAIRKARKEIGLTQKDFADQLHISDKTVSAYEVGRATASFETLRKISKMVNKPLAYFDTDATTDDIDLQIKLQIIEHELLEIKKILKKK</sequence>
<dbReference type="InterPro" id="IPR010982">
    <property type="entry name" value="Lambda_DNA-bd_dom_sf"/>
</dbReference>
<dbReference type="InterPro" id="IPR001387">
    <property type="entry name" value="Cro/C1-type_HTH"/>
</dbReference>
<feature type="domain" description="HTH cro/C1-type" evidence="2">
    <location>
        <begin position="15"/>
        <end position="69"/>
    </location>
</feature>
<dbReference type="SMART" id="SM00530">
    <property type="entry name" value="HTH_XRE"/>
    <property type="match status" value="1"/>
</dbReference>
<evidence type="ECO:0000259" key="2">
    <source>
        <dbReference type="PROSITE" id="PS50943"/>
    </source>
</evidence>
<dbReference type="PANTHER" id="PTHR46558">
    <property type="entry name" value="TRACRIPTIONAL REGULATORY PROTEIN-RELATED-RELATED"/>
    <property type="match status" value="1"/>
</dbReference>
<dbReference type="GO" id="GO:0003677">
    <property type="term" value="F:DNA binding"/>
    <property type="evidence" value="ECO:0007669"/>
    <property type="project" value="UniProtKB-KW"/>
</dbReference>
<evidence type="ECO:0000313" key="4">
    <source>
        <dbReference type="Proteomes" id="UP000178098"/>
    </source>
</evidence>
<comment type="caution">
    <text evidence="3">The sequence shown here is derived from an EMBL/GenBank/DDBJ whole genome shotgun (WGS) entry which is preliminary data.</text>
</comment>
<evidence type="ECO:0000256" key="1">
    <source>
        <dbReference type="ARBA" id="ARBA00023125"/>
    </source>
</evidence>
<dbReference type="Proteomes" id="UP000178098">
    <property type="component" value="Unassembled WGS sequence"/>
</dbReference>
<name>A0A1F7HFB1_9BACT</name>
<dbReference type="Pfam" id="PF01381">
    <property type="entry name" value="HTH_3"/>
    <property type="match status" value="1"/>
</dbReference>
<dbReference type="Gene3D" id="1.10.260.40">
    <property type="entry name" value="lambda repressor-like DNA-binding domains"/>
    <property type="match status" value="1"/>
</dbReference>
<evidence type="ECO:0000313" key="3">
    <source>
        <dbReference type="EMBL" id="OGK29937.1"/>
    </source>
</evidence>
<proteinExistence type="predicted"/>
<protein>
    <recommendedName>
        <fullName evidence="2">HTH cro/C1-type domain-containing protein</fullName>
    </recommendedName>
</protein>
<keyword evidence="1" id="KW-0238">DNA-binding</keyword>
<dbReference type="AlphaFoldDB" id="A0A1F7HFB1"/>
<dbReference type="PANTHER" id="PTHR46558:SF4">
    <property type="entry name" value="DNA-BIDING PHAGE PROTEIN"/>
    <property type="match status" value="1"/>
</dbReference>
<dbReference type="PROSITE" id="PS50943">
    <property type="entry name" value="HTH_CROC1"/>
    <property type="match status" value="1"/>
</dbReference>
<dbReference type="SUPFAM" id="SSF47413">
    <property type="entry name" value="lambda repressor-like DNA-binding domains"/>
    <property type="match status" value="1"/>
</dbReference>
<organism evidence="3 4">
    <name type="scientific">Candidatus Roizmanbacteria bacterium RIFCSPHIGHO2_02_FULL_43_11</name>
    <dbReference type="NCBI Taxonomy" id="1802043"/>
    <lineage>
        <taxon>Bacteria</taxon>
        <taxon>Candidatus Roizmaniibacteriota</taxon>
    </lineage>
</organism>
<accession>A0A1F7HFB1</accession>
<dbReference type="CDD" id="cd00093">
    <property type="entry name" value="HTH_XRE"/>
    <property type="match status" value="1"/>
</dbReference>
<reference evidence="3 4" key="1">
    <citation type="journal article" date="2016" name="Nat. Commun.">
        <title>Thousands of microbial genomes shed light on interconnected biogeochemical processes in an aquifer system.</title>
        <authorList>
            <person name="Anantharaman K."/>
            <person name="Brown C.T."/>
            <person name="Hug L.A."/>
            <person name="Sharon I."/>
            <person name="Castelle C.J."/>
            <person name="Probst A.J."/>
            <person name="Thomas B.C."/>
            <person name="Singh A."/>
            <person name="Wilkins M.J."/>
            <person name="Karaoz U."/>
            <person name="Brodie E.L."/>
            <person name="Williams K.H."/>
            <person name="Hubbard S.S."/>
            <person name="Banfield J.F."/>
        </authorList>
    </citation>
    <scope>NUCLEOTIDE SEQUENCE [LARGE SCALE GENOMIC DNA]</scope>
</reference>
<gene>
    <name evidence="3" type="ORF">A3D08_01820</name>
</gene>